<name>A0A653E5H3_9PSED</name>
<proteinExistence type="predicted"/>
<reference evidence="1" key="1">
    <citation type="submission" date="2019-02" db="EMBL/GenBank/DDBJ databases">
        <authorList>
            <consortium name="Genoscope - CEA"/>
            <person name="William W."/>
        </authorList>
    </citation>
    <scope>NUCLEOTIDE SEQUENCE [LARGE SCALE GENOMIC DNA]</scope>
    <source>
        <strain evidence="1">YSy11</strain>
    </source>
</reference>
<gene>
    <name evidence="1" type="ORF">PMYSY11_2935</name>
</gene>
<accession>A0A653E5H3</accession>
<dbReference type="EMBL" id="LR215729">
    <property type="protein sequence ID" value="VEV97979.1"/>
    <property type="molecule type" value="Genomic_DNA"/>
</dbReference>
<organism evidence="1">
    <name type="scientific">Pseudomonas marincola</name>
    <dbReference type="NCBI Taxonomy" id="437900"/>
    <lineage>
        <taxon>Bacteria</taxon>
        <taxon>Pseudomonadati</taxon>
        <taxon>Pseudomonadota</taxon>
        <taxon>Gammaproteobacteria</taxon>
        <taxon>Pseudomonadales</taxon>
        <taxon>Pseudomonadaceae</taxon>
        <taxon>Pseudomonas</taxon>
    </lineage>
</organism>
<dbReference type="AlphaFoldDB" id="A0A653E5H3"/>
<evidence type="ECO:0000313" key="1">
    <source>
        <dbReference type="EMBL" id="VEV97979.1"/>
    </source>
</evidence>
<sequence length="138" mass="15284">MHDRRQCNHRLALHVRDHQSTVGDGKVAFAGEHAVDGLGRIRPTLNDIHIHAGLAIEAFFLGHVIAGKLKLVQPAELQANRFCSGERRCQTTEQDCCDNQQIPELGRSAEAAYRAHGFLSQSASVEYWCAVCHQMGII</sequence>
<protein>
    <submittedName>
        <fullName evidence="1">Uncharacterized protein</fullName>
    </submittedName>
</protein>